<evidence type="ECO:0000313" key="1">
    <source>
        <dbReference type="EMBL" id="KAH8092527.1"/>
    </source>
</evidence>
<dbReference type="SUPFAM" id="SSF81383">
    <property type="entry name" value="F-box domain"/>
    <property type="match status" value="1"/>
</dbReference>
<evidence type="ECO:0008006" key="3">
    <source>
        <dbReference type="Google" id="ProtNLM"/>
    </source>
</evidence>
<organism evidence="1 2">
    <name type="scientific">Cristinia sonorae</name>
    <dbReference type="NCBI Taxonomy" id="1940300"/>
    <lineage>
        <taxon>Eukaryota</taxon>
        <taxon>Fungi</taxon>
        <taxon>Dikarya</taxon>
        <taxon>Basidiomycota</taxon>
        <taxon>Agaricomycotina</taxon>
        <taxon>Agaricomycetes</taxon>
        <taxon>Agaricomycetidae</taxon>
        <taxon>Agaricales</taxon>
        <taxon>Pleurotineae</taxon>
        <taxon>Stephanosporaceae</taxon>
        <taxon>Cristinia</taxon>
    </lineage>
</organism>
<protein>
    <recommendedName>
        <fullName evidence="3">F-box domain-containing protein</fullName>
    </recommendedName>
</protein>
<proteinExistence type="predicted"/>
<dbReference type="InterPro" id="IPR036047">
    <property type="entry name" value="F-box-like_dom_sf"/>
</dbReference>
<gene>
    <name evidence="1" type="ORF">BXZ70DRAFT_458662</name>
</gene>
<accession>A0A8K0UHU8</accession>
<comment type="caution">
    <text evidence="1">The sequence shown here is derived from an EMBL/GenBank/DDBJ whole genome shotgun (WGS) entry which is preliminary data.</text>
</comment>
<dbReference type="OrthoDB" id="2977329at2759"/>
<name>A0A8K0UHU8_9AGAR</name>
<evidence type="ECO:0000313" key="2">
    <source>
        <dbReference type="Proteomes" id="UP000813824"/>
    </source>
</evidence>
<keyword evidence="2" id="KW-1185">Reference proteome</keyword>
<sequence length="417" mass="47579">MVSLQPPILLPSSPFPSRSIPRLSPELIDTIIDYLHDDKSTLCRFALVSRRWVRSTRFHLFHHIRVLASDEHPGREFTPFVQFLCHNAHIGPFIRELEFCGSEARSDISLCDGFGILDDEQFLPILQRLPYLHTVILNQVSIIAPDSSRWTELVVPLRKLVFSEIYSDCDGLLWLTHMLPPNTFHILDPIPVPRKLLPAFQLSPPDTLPLLRHLDALVVESRNDPMALGKIDGLMPFSMPDLNSLELTLELDGRDQIARLEAFIESKGKKAKHLRLDIGDIEIFQKEPDKVDLAVLCPELQSLHICFFSSWPSDLAVHWSYGARVIAKAPPTLRRITVGMVTANDSRTFAPEMDWKSFETTLLEMKELEYIRFQSEGDRDGFRTTAECAQPLDSVWQDSLTKNLPSLQKKGLLKFLE</sequence>
<dbReference type="EMBL" id="JAEVFJ010000032">
    <property type="protein sequence ID" value="KAH8092527.1"/>
    <property type="molecule type" value="Genomic_DNA"/>
</dbReference>
<reference evidence="1" key="1">
    <citation type="journal article" date="2021" name="New Phytol.">
        <title>Evolutionary innovations through gain and loss of genes in the ectomycorrhizal Boletales.</title>
        <authorList>
            <person name="Wu G."/>
            <person name="Miyauchi S."/>
            <person name="Morin E."/>
            <person name="Kuo A."/>
            <person name="Drula E."/>
            <person name="Varga T."/>
            <person name="Kohler A."/>
            <person name="Feng B."/>
            <person name="Cao Y."/>
            <person name="Lipzen A."/>
            <person name="Daum C."/>
            <person name="Hundley H."/>
            <person name="Pangilinan J."/>
            <person name="Johnson J."/>
            <person name="Barry K."/>
            <person name="LaButti K."/>
            <person name="Ng V."/>
            <person name="Ahrendt S."/>
            <person name="Min B."/>
            <person name="Choi I.G."/>
            <person name="Park H."/>
            <person name="Plett J.M."/>
            <person name="Magnuson J."/>
            <person name="Spatafora J.W."/>
            <person name="Nagy L.G."/>
            <person name="Henrissat B."/>
            <person name="Grigoriev I.V."/>
            <person name="Yang Z.L."/>
            <person name="Xu J."/>
            <person name="Martin F.M."/>
        </authorList>
    </citation>
    <scope>NUCLEOTIDE SEQUENCE</scope>
    <source>
        <strain evidence="1">KKN 215</strain>
    </source>
</reference>
<dbReference type="Proteomes" id="UP000813824">
    <property type="component" value="Unassembled WGS sequence"/>
</dbReference>
<dbReference type="AlphaFoldDB" id="A0A8K0UHU8"/>